<keyword evidence="1" id="KW-0472">Membrane</keyword>
<dbReference type="PANTHER" id="PTHR42709:SF4">
    <property type="entry name" value="INNER MEMBRANE PROTEIN YQAA"/>
    <property type="match status" value="1"/>
</dbReference>
<dbReference type="KEGG" id="smax:FJR03_00195"/>
<keyword evidence="1" id="KW-0812">Transmembrane</keyword>
<reference evidence="2 3" key="1">
    <citation type="submission" date="2019-06" db="EMBL/GenBank/DDBJ databases">
        <title>Sulfurimonas gotlandica sp. nov., a chemoautotrophic and psychrotolerant epsilonproteobacterium isolated from a pelagic redoxcline, and an emended description of the genus Sulfurimonas.</title>
        <authorList>
            <person name="Wang S."/>
            <person name="Jiang L."/>
            <person name="Shao Z."/>
        </authorList>
    </citation>
    <scope>NUCLEOTIDE SEQUENCE [LARGE SCALE GENOMIC DNA]</scope>
    <source>
        <strain evidence="2 3">B2</strain>
    </source>
</reference>
<evidence type="ECO:0000256" key="1">
    <source>
        <dbReference type="SAM" id="Phobius"/>
    </source>
</evidence>
<gene>
    <name evidence="2" type="ORF">FJR03_00195</name>
</gene>
<evidence type="ECO:0000313" key="2">
    <source>
        <dbReference type="EMBL" id="QOP42320.1"/>
    </source>
</evidence>
<proteinExistence type="predicted"/>
<name>A0A7M1AY00_9BACT</name>
<keyword evidence="1" id="KW-1133">Transmembrane helix</keyword>
<dbReference type="AlphaFoldDB" id="A0A7M1AY00"/>
<dbReference type="Proteomes" id="UP000593910">
    <property type="component" value="Chromosome"/>
</dbReference>
<sequence length="101" mass="11484">MPIANALLSASIGNILAIIVNYYLGVFLYEKTKAKLFRSKIGKRSYSFGHKYGYFALLLSWLPIVGDPLTLVAGLVRLKFVWFVIIAGSLRVLRYYFLTFL</sequence>
<dbReference type="InterPro" id="IPR051311">
    <property type="entry name" value="DedA_domain"/>
</dbReference>
<feature type="transmembrane region" description="Helical" evidence="1">
    <location>
        <begin position="6"/>
        <end position="29"/>
    </location>
</feature>
<dbReference type="EMBL" id="CP041165">
    <property type="protein sequence ID" value="QOP42320.1"/>
    <property type="molecule type" value="Genomic_DNA"/>
</dbReference>
<dbReference type="PANTHER" id="PTHR42709">
    <property type="entry name" value="ALKALINE PHOSPHATASE LIKE PROTEIN"/>
    <property type="match status" value="1"/>
</dbReference>
<accession>A0A7M1AY00</accession>
<feature type="transmembrane region" description="Helical" evidence="1">
    <location>
        <begin position="80"/>
        <end position="97"/>
    </location>
</feature>
<keyword evidence="3" id="KW-1185">Reference proteome</keyword>
<organism evidence="2 3">
    <name type="scientific">Sulfurimonas marina</name>
    <dbReference type="NCBI Taxonomy" id="2590551"/>
    <lineage>
        <taxon>Bacteria</taxon>
        <taxon>Pseudomonadati</taxon>
        <taxon>Campylobacterota</taxon>
        <taxon>Epsilonproteobacteria</taxon>
        <taxon>Campylobacterales</taxon>
        <taxon>Sulfurimonadaceae</taxon>
        <taxon>Sulfurimonas</taxon>
    </lineage>
</organism>
<feature type="transmembrane region" description="Helical" evidence="1">
    <location>
        <begin position="52"/>
        <end position="74"/>
    </location>
</feature>
<evidence type="ECO:0000313" key="3">
    <source>
        <dbReference type="Proteomes" id="UP000593910"/>
    </source>
</evidence>
<protein>
    <submittedName>
        <fullName evidence="2">DedA family protein</fullName>
    </submittedName>
</protein>